<protein>
    <submittedName>
        <fullName evidence="1">Uncharacterized protein</fullName>
    </submittedName>
</protein>
<keyword evidence="2" id="KW-1185">Reference proteome</keyword>
<evidence type="ECO:0000313" key="2">
    <source>
        <dbReference type="Proteomes" id="UP000009235"/>
    </source>
</evidence>
<dbReference type="HOGENOM" id="CLU_3211583_0_0_11"/>
<sequence length="44" mass="5082">MIYAEGAARCCVIVIVLNRAFPLRGYRFGYFCPSEQLRVLFPQL</sequence>
<proteinExistence type="predicted"/>
<dbReference type="Proteomes" id="UP000009235">
    <property type="component" value="Plasmid pAS9A-1"/>
</dbReference>
<gene>
    <name evidence="1" type="ordered locus">AS9A_P10015</name>
</gene>
<keyword evidence="1" id="KW-0614">Plasmid</keyword>
<evidence type="ECO:0000313" key="1">
    <source>
        <dbReference type="EMBL" id="AEF43032.1"/>
    </source>
</evidence>
<dbReference type="AlphaFoldDB" id="F6ESB1"/>
<reference evidence="1 2" key="1">
    <citation type="journal article" date="2011" name="J. Bacteriol.">
        <title>Complete genome sequence of Amycolicicoccus subflavus DQS3-9A1T, an actinomycete isolated from crude oil-polluted soil.</title>
        <authorList>
            <person name="Cai M."/>
            <person name="Chen W.M."/>
            <person name="Nie Y."/>
            <person name="Chi C.Q."/>
            <person name="Wang Y.N."/>
            <person name="Tang Y.Q."/>
            <person name="Li G.Y."/>
            <person name="Wu X.L."/>
        </authorList>
    </citation>
    <scope>NUCLEOTIDE SEQUENCE [LARGE SCALE GENOMIC DNA]</scope>
    <source>
        <strain evidence="2">DSM 45089 / DQS3-9A1</strain>
        <plasmid evidence="1 2">pAS9A-1</plasmid>
    </source>
</reference>
<geneLocation type="plasmid" evidence="1 2">
    <name>pAS9A-1</name>
</geneLocation>
<dbReference type="KEGG" id="asd:AS9A_P10015"/>
<organism evidence="1 2">
    <name type="scientific">Hoyosella subflava (strain DSM 45089 / JCM 17490 / NBRC 109087 / DQS3-9A1)</name>
    <name type="common">Amycolicicoccus subflavus</name>
    <dbReference type="NCBI Taxonomy" id="443218"/>
    <lineage>
        <taxon>Bacteria</taxon>
        <taxon>Bacillati</taxon>
        <taxon>Actinomycetota</taxon>
        <taxon>Actinomycetes</taxon>
        <taxon>Mycobacteriales</taxon>
        <taxon>Hoyosellaceae</taxon>
        <taxon>Hoyosella</taxon>
    </lineage>
</organism>
<name>F6ESB1_HOYSD</name>
<dbReference type="EMBL" id="CP002787">
    <property type="protein sequence ID" value="AEF43032.1"/>
    <property type="molecule type" value="Genomic_DNA"/>
</dbReference>
<accession>F6ESB1</accession>